<evidence type="ECO:0000256" key="8">
    <source>
        <dbReference type="ARBA" id="ARBA00047899"/>
    </source>
</evidence>
<dbReference type="InterPro" id="IPR051681">
    <property type="entry name" value="Ser/Thr_Kinases-Pseudokinases"/>
</dbReference>
<name>A0AAN6PCC0_9PEZI</name>
<dbReference type="InterPro" id="IPR000719">
    <property type="entry name" value="Prot_kinase_dom"/>
</dbReference>
<evidence type="ECO:0000256" key="4">
    <source>
        <dbReference type="ARBA" id="ARBA00013948"/>
    </source>
</evidence>
<evidence type="ECO:0000313" key="12">
    <source>
        <dbReference type="Proteomes" id="UP001303115"/>
    </source>
</evidence>
<evidence type="ECO:0000259" key="10">
    <source>
        <dbReference type="PROSITE" id="PS50011"/>
    </source>
</evidence>
<evidence type="ECO:0000256" key="5">
    <source>
        <dbReference type="ARBA" id="ARBA00019973"/>
    </source>
</evidence>
<comment type="catalytic activity">
    <reaction evidence="9">
        <text>L-seryl-[protein] + ATP = O-phospho-L-seryl-[protein] + ADP + H(+)</text>
        <dbReference type="Rhea" id="RHEA:17989"/>
        <dbReference type="Rhea" id="RHEA-COMP:9863"/>
        <dbReference type="Rhea" id="RHEA-COMP:11604"/>
        <dbReference type="ChEBI" id="CHEBI:15378"/>
        <dbReference type="ChEBI" id="CHEBI:29999"/>
        <dbReference type="ChEBI" id="CHEBI:30616"/>
        <dbReference type="ChEBI" id="CHEBI:83421"/>
        <dbReference type="ChEBI" id="CHEBI:456216"/>
        <dbReference type="EC" id="2.7.11.1"/>
    </reaction>
</comment>
<dbReference type="EC" id="2.7.11.1" evidence="3"/>
<proteinExistence type="predicted"/>
<keyword evidence="12" id="KW-1185">Reference proteome</keyword>
<evidence type="ECO:0000256" key="6">
    <source>
        <dbReference type="ARBA" id="ARBA00030980"/>
    </source>
</evidence>
<dbReference type="EMBL" id="MU854511">
    <property type="protein sequence ID" value="KAK4033756.1"/>
    <property type="molecule type" value="Genomic_DNA"/>
</dbReference>
<evidence type="ECO:0000256" key="2">
    <source>
        <dbReference type="ARBA" id="ARBA00011534"/>
    </source>
</evidence>
<dbReference type="GO" id="GO:0004674">
    <property type="term" value="F:protein serine/threonine kinase activity"/>
    <property type="evidence" value="ECO:0007669"/>
    <property type="project" value="UniProtKB-EC"/>
</dbReference>
<reference evidence="12" key="1">
    <citation type="journal article" date="2023" name="Mol. Phylogenet. Evol.">
        <title>Genome-scale phylogeny and comparative genomics of the fungal order Sordariales.</title>
        <authorList>
            <person name="Hensen N."/>
            <person name="Bonometti L."/>
            <person name="Westerberg I."/>
            <person name="Brannstrom I.O."/>
            <person name="Guillou S."/>
            <person name="Cros-Aarteil S."/>
            <person name="Calhoun S."/>
            <person name="Haridas S."/>
            <person name="Kuo A."/>
            <person name="Mondo S."/>
            <person name="Pangilinan J."/>
            <person name="Riley R."/>
            <person name="LaButti K."/>
            <person name="Andreopoulos B."/>
            <person name="Lipzen A."/>
            <person name="Chen C."/>
            <person name="Yan M."/>
            <person name="Daum C."/>
            <person name="Ng V."/>
            <person name="Clum A."/>
            <person name="Steindorff A."/>
            <person name="Ohm R.A."/>
            <person name="Martin F."/>
            <person name="Silar P."/>
            <person name="Natvig D.O."/>
            <person name="Lalanne C."/>
            <person name="Gautier V."/>
            <person name="Ament-Velasquez S.L."/>
            <person name="Kruys A."/>
            <person name="Hutchinson M.I."/>
            <person name="Powell A.J."/>
            <person name="Barry K."/>
            <person name="Miller A.N."/>
            <person name="Grigoriev I.V."/>
            <person name="Debuchy R."/>
            <person name="Gladieux P."/>
            <person name="Hiltunen Thoren M."/>
            <person name="Johannesson H."/>
        </authorList>
    </citation>
    <scope>NUCLEOTIDE SEQUENCE [LARGE SCALE GENOMIC DNA]</scope>
    <source>
        <strain evidence="12">CBS 284.82</strain>
    </source>
</reference>
<accession>A0AAN6PCC0</accession>
<comment type="subunit">
    <text evidence="2">Component of the EKC/KEOPS complex composed of at least BUD32, CGI121, GON7, KAE1 and PCC1; the whole complex dimerizes.</text>
</comment>
<organism evidence="11 12">
    <name type="scientific">Parachaetomium inaequale</name>
    <dbReference type="NCBI Taxonomy" id="2588326"/>
    <lineage>
        <taxon>Eukaryota</taxon>
        <taxon>Fungi</taxon>
        <taxon>Dikarya</taxon>
        <taxon>Ascomycota</taxon>
        <taxon>Pezizomycotina</taxon>
        <taxon>Sordariomycetes</taxon>
        <taxon>Sordariomycetidae</taxon>
        <taxon>Sordariales</taxon>
        <taxon>Chaetomiaceae</taxon>
        <taxon>Parachaetomium</taxon>
    </lineage>
</organism>
<comment type="caution">
    <text evidence="11">The sequence shown here is derived from an EMBL/GenBank/DDBJ whole genome shotgun (WGS) entry which is preliminary data.</text>
</comment>
<keyword evidence="11" id="KW-0808">Transferase</keyword>
<dbReference type="Pfam" id="PF00069">
    <property type="entry name" value="Pkinase"/>
    <property type="match status" value="1"/>
</dbReference>
<dbReference type="AlphaFoldDB" id="A0AAN6PCC0"/>
<evidence type="ECO:0000256" key="9">
    <source>
        <dbReference type="ARBA" id="ARBA00048679"/>
    </source>
</evidence>
<gene>
    <name evidence="11" type="ORF">C8A01DRAFT_49703</name>
</gene>
<protein>
    <recommendedName>
        <fullName evidence="5">EKC/KEOPS complex subunit BUD32</fullName>
        <ecNumber evidence="3">2.7.11.1</ecNumber>
    </recommendedName>
    <alternativeName>
        <fullName evidence="6 7">Atypical Serine/threonine protein kinase BUD32</fullName>
    </alternativeName>
    <alternativeName>
        <fullName evidence="4">EKC/KEOPS complex subunit bud32</fullName>
    </alternativeName>
</protein>
<feature type="domain" description="Protein kinase" evidence="10">
    <location>
        <begin position="1"/>
        <end position="159"/>
    </location>
</feature>
<dbReference type="PROSITE" id="PS50011">
    <property type="entry name" value="PROTEIN_KINASE_DOM"/>
    <property type="match status" value="1"/>
</dbReference>
<comment type="catalytic activity">
    <reaction evidence="8">
        <text>L-threonyl-[protein] + ATP = O-phospho-L-threonyl-[protein] + ADP + H(+)</text>
        <dbReference type="Rhea" id="RHEA:46608"/>
        <dbReference type="Rhea" id="RHEA-COMP:11060"/>
        <dbReference type="Rhea" id="RHEA-COMP:11605"/>
        <dbReference type="ChEBI" id="CHEBI:15378"/>
        <dbReference type="ChEBI" id="CHEBI:30013"/>
        <dbReference type="ChEBI" id="CHEBI:30616"/>
        <dbReference type="ChEBI" id="CHEBI:61977"/>
        <dbReference type="ChEBI" id="CHEBI:456216"/>
        <dbReference type="EC" id="2.7.11.1"/>
    </reaction>
</comment>
<dbReference type="SUPFAM" id="SSF56112">
    <property type="entry name" value="Protein kinase-like (PK-like)"/>
    <property type="match status" value="1"/>
</dbReference>
<dbReference type="Proteomes" id="UP001303115">
    <property type="component" value="Unassembled WGS sequence"/>
</dbReference>
<dbReference type="PROSITE" id="PS00109">
    <property type="entry name" value="PROTEIN_KINASE_TYR"/>
    <property type="match status" value="1"/>
</dbReference>
<evidence type="ECO:0000256" key="3">
    <source>
        <dbReference type="ARBA" id="ARBA00012513"/>
    </source>
</evidence>
<evidence type="ECO:0000313" key="11">
    <source>
        <dbReference type="EMBL" id="KAK4033756.1"/>
    </source>
</evidence>
<comment type="function">
    <text evidence="1">Component of the EKC/KEOPS complex that is required for the formation of a threonylcarbamoyl group on adenosine at position 37 (t(6)A37) in tRNAs that read codons beginning with adenine. The complex is probably involved in the transfer of the threonylcarbamoyl moiety of threonylcarbamoyl-AMP (TC-AMP) to the N6 group of A37. BUD32 has ATPase activity in the context of the EKC/KEOPS complex and likely plays a supporting role to the catalytic subunit KAE1. The EKC/KEOPS complex also promotes both telomere uncapping and telomere elongation. The complex is required for efficient recruitment of transcriptional coactivators.</text>
</comment>
<evidence type="ECO:0000256" key="1">
    <source>
        <dbReference type="ARBA" id="ARBA00003747"/>
    </source>
</evidence>
<keyword evidence="11" id="KW-0418">Kinase</keyword>
<evidence type="ECO:0000256" key="7">
    <source>
        <dbReference type="ARBA" id="ARBA00033194"/>
    </source>
</evidence>
<dbReference type="PANTHER" id="PTHR44329">
    <property type="entry name" value="SERINE/THREONINE-PROTEIN KINASE TNNI3K-RELATED"/>
    <property type="match status" value="1"/>
</dbReference>
<dbReference type="GO" id="GO:0005524">
    <property type="term" value="F:ATP binding"/>
    <property type="evidence" value="ECO:0007669"/>
    <property type="project" value="InterPro"/>
</dbReference>
<dbReference type="Gene3D" id="1.10.510.10">
    <property type="entry name" value="Transferase(Phosphotransferase) domain 1"/>
    <property type="match status" value="1"/>
</dbReference>
<sequence length="159" mass="17261">MQDARGSSRDVARVLAHVHGKNVRHADLSGRNLLLDADRRILLCDFAGSSINGQAATVVAEDGYRHPSESEYTGPTLRCEIHTLGSTMYEIITGKEPHHDSDKEAAGRLLEQGEYPDVSKVPLGEVVRKCWAGALESGAEVAQEISRCLNGIVGRQVWG</sequence>
<dbReference type="InterPro" id="IPR011009">
    <property type="entry name" value="Kinase-like_dom_sf"/>
</dbReference>
<dbReference type="InterPro" id="IPR008266">
    <property type="entry name" value="Tyr_kinase_AS"/>
</dbReference>